<dbReference type="CDD" id="cd02966">
    <property type="entry name" value="TlpA_like_family"/>
    <property type="match status" value="1"/>
</dbReference>
<keyword evidence="7" id="KW-1185">Reference proteome</keyword>
<evidence type="ECO:0000256" key="3">
    <source>
        <dbReference type="ARBA" id="ARBA00023284"/>
    </source>
</evidence>
<dbReference type="InterPro" id="IPR013740">
    <property type="entry name" value="Redoxin"/>
</dbReference>
<dbReference type="InterPro" id="IPR013766">
    <property type="entry name" value="Thioredoxin_domain"/>
</dbReference>
<evidence type="ECO:0000256" key="2">
    <source>
        <dbReference type="ARBA" id="ARBA00022748"/>
    </source>
</evidence>
<dbReference type="Proteomes" id="UP001589774">
    <property type="component" value="Unassembled WGS sequence"/>
</dbReference>
<evidence type="ECO:0000313" key="7">
    <source>
        <dbReference type="Proteomes" id="UP001589774"/>
    </source>
</evidence>
<evidence type="ECO:0000256" key="1">
    <source>
        <dbReference type="ARBA" id="ARBA00004196"/>
    </source>
</evidence>
<proteinExistence type="predicted"/>
<keyword evidence="3" id="KW-0676">Redox-active center</keyword>
<keyword evidence="4" id="KW-1133">Transmembrane helix</keyword>
<dbReference type="InterPro" id="IPR036249">
    <property type="entry name" value="Thioredoxin-like_sf"/>
</dbReference>
<comment type="caution">
    <text evidence="6">The sequence shown here is derived from an EMBL/GenBank/DDBJ whole genome shotgun (WGS) entry which is preliminary data.</text>
</comment>
<name>A0ABV6HPQ6_9SPHI</name>
<dbReference type="PROSITE" id="PS51352">
    <property type="entry name" value="THIOREDOXIN_2"/>
    <property type="match status" value="1"/>
</dbReference>
<keyword evidence="2" id="KW-0201">Cytochrome c-type biogenesis</keyword>
<keyword evidence="4" id="KW-0812">Transmembrane</keyword>
<dbReference type="RefSeq" id="WP_130856730.1">
    <property type="nucleotide sequence ID" value="NZ_JBHLWO010000002.1"/>
</dbReference>
<keyword evidence="4" id="KW-0472">Membrane</keyword>
<dbReference type="InterPro" id="IPR050553">
    <property type="entry name" value="Thioredoxin_ResA/DsbE_sf"/>
</dbReference>
<sequence length="208" mass="23750">MFNNKEISTEKSSANKFWQFVRKNAFSILMGIIALTMLISPGAKSMVLRQLMLTGLFNASIDQKSFDATDQSIVDFDFEDDKGRIQNTSSLRGKVVFINFWASWCPPCRAEFPSIEKLYANFKEHPAIFFLTINEDKDLATAYTYLKREKYSIPIYRAKGNVPASIYAGTLPTTVVLDKNGKIRFHHTGFANYASDKFNKQLEELIQE</sequence>
<reference evidence="6 7" key="1">
    <citation type="submission" date="2024-09" db="EMBL/GenBank/DDBJ databases">
        <authorList>
            <person name="Sun Q."/>
            <person name="Mori K."/>
        </authorList>
    </citation>
    <scope>NUCLEOTIDE SEQUENCE [LARGE SCALE GENOMIC DNA]</scope>
    <source>
        <strain evidence="6 7">CCM 7765</strain>
    </source>
</reference>
<organism evidence="6 7">
    <name type="scientific">Olivibacter oleidegradans</name>
    <dbReference type="NCBI Taxonomy" id="760123"/>
    <lineage>
        <taxon>Bacteria</taxon>
        <taxon>Pseudomonadati</taxon>
        <taxon>Bacteroidota</taxon>
        <taxon>Sphingobacteriia</taxon>
        <taxon>Sphingobacteriales</taxon>
        <taxon>Sphingobacteriaceae</taxon>
        <taxon>Olivibacter</taxon>
    </lineage>
</organism>
<dbReference type="InterPro" id="IPR017937">
    <property type="entry name" value="Thioredoxin_CS"/>
</dbReference>
<protein>
    <submittedName>
        <fullName evidence="6">Redoxin family protein</fullName>
    </submittedName>
</protein>
<comment type="subcellular location">
    <subcellularLocation>
        <location evidence="1">Cell envelope</location>
    </subcellularLocation>
</comment>
<dbReference type="Gene3D" id="3.40.30.10">
    <property type="entry name" value="Glutaredoxin"/>
    <property type="match status" value="1"/>
</dbReference>
<feature type="transmembrane region" description="Helical" evidence="4">
    <location>
        <begin position="25"/>
        <end position="43"/>
    </location>
</feature>
<evidence type="ECO:0000256" key="4">
    <source>
        <dbReference type="SAM" id="Phobius"/>
    </source>
</evidence>
<dbReference type="PANTHER" id="PTHR42852">
    <property type="entry name" value="THIOL:DISULFIDE INTERCHANGE PROTEIN DSBE"/>
    <property type="match status" value="1"/>
</dbReference>
<dbReference type="EMBL" id="JBHLWO010000002">
    <property type="protein sequence ID" value="MFC0320594.1"/>
    <property type="molecule type" value="Genomic_DNA"/>
</dbReference>
<evidence type="ECO:0000259" key="5">
    <source>
        <dbReference type="PROSITE" id="PS51352"/>
    </source>
</evidence>
<dbReference type="SUPFAM" id="SSF52833">
    <property type="entry name" value="Thioredoxin-like"/>
    <property type="match status" value="1"/>
</dbReference>
<accession>A0ABV6HPQ6</accession>
<feature type="domain" description="Thioredoxin" evidence="5">
    <location>
        <begin position="67"/>
        <end position="207"/>
    </location>
</feature>
<dbReference type="PANTHER" id="PTHR42852:SF17">
    <property type="entry name" value="THIOREDOXIN-LIKE PROTEIN HI_1115"/>
    <property type="match status" value="1"/>
</dbReference>
<dbReference type="PROSITE" id="PS00194">
    <property type="entry name" value="THIOREDOXIN_1"/>
    <property type="match status" value="1"/>
</dbReference>
<dbReference type="Pfam" id="PF08534">
    <property type="entry name" value="Redoxin"/>
    <property type="match status" value="1"/>
</dbReference>
<gene>
    <name evidence="6" type="ORF">ACFFI0_19875</name>
</gene>
<evidence type="ECO:0000313" key="6">
    <source>
        <dbReference type="EMBL" id="MFC0320594.1"/>
    </source>
</evidence>